<protein>
    <submittedName>
        <fullName evidence="1">Uncharacterized protein</fullName>
    </submittedName>
</protein>
<dbReference type="AlphaFoldDB" id="A0A949PQK5"/>
<keyword evidence="2" id="KW-1185">Reference proteome</keyword>
<accession>A0A949PQK5</accession>
<dbReference type="Proteomes" id="UP000752297">
    <property type="component" value="Unassembled WGS sequence"/>
</dbReference>
<reference evidence="1 2" key="1">
    <citation type="submission" date="2021-06" db="EMBL/GenBank/DDBJ databases">
        <title>Falsochrobactrum tianjin sp.nov., a new petroleum-degrading bacteria isolated from oily soils.</title>
        <authorList>
            <person name="Chen G."/>
            <person name="Chen H."/>
            <person name="Tian J."/>
            <person name="Qing J."/>
            <person name="Zhong L."/>
            <person name="Ma W."/>
            <person name="Song Y."/>
            <person name="Cui X."/>
            <person name="Yan B."/>
        </authorList>
    </citation>
    <scope>NUCLEOTIDE SEQUENCE [LARGE SCALE GENOMIC DNA]</scope>
    <source>
        <strain evidence="1 2">TDYN1</strain>
    </source>
</reference>
<proteinExistence type="predicted"/>
<gene>
    <name evidence="1" type="ORF">KUG47_13085</name>
</gene>
<dbReference type="EMBL" id="JAHRVA010000005">
    <property type="protein sequence ID" value="MBV2144429.1"/>
    <property type="molecule type" value="Genomic_DNA"/>
</dbReference>
<evidence type="ECO:0000313" key="1">
    <source>
        <dbReference type="EMBL" id="MBV2144429.1"/>
    </source>
</evidence>
<sequence>MPDRPKQDEQKTERFNMFMSPSEMAAIDDWAWKNKIRSKSEAVRRLCRIALTYEDLKPAINNSMKQLIDAVLILGNETLSERPKTPDEMEELRSLAQEVFAHTYGLYDKLLEQTVRLGGLVDGESEFQEALDWEAKAADFLRGTSFFDALKKSPEAMQKLDEAIASKRNDSKGTKK</sequence>
<name>A0A949PQK5_9HYPH</name>
<comment type="caution">
    <text evidence="1">The sequence shown here is derived from an EMBL/GenBank/DDBJ whole genome shotgun (WGS) entry which is preliminary data.</text>
</comment>
<dbReference type="RefSeq" id="WP_217678415.1">
    <property type="nucleotide sequence ID" value="NZ_JAHRVA010000005.1"/>
</dbReference>
<organism evidence="1 2">
    <name type="scientific">Falsochrobactrum tianjinense</name>
    <dbReference type="NCBI Taxonomy" id="2706015"/>
    <lineage>
        <taxon>Bacteria</taxon>
        <taxon>Pseudomonadati</taxon>
        <taxon>Pseudomonadota</taxon>
        <taxon>Alphaproteobacteria</taxon>
        <taxon>Hyphomicrobiales</taxon>
        <taxon>Brucellaceae</taxon>
        <taxon>Falsochrobactrum</taxon>
    </lineage>
</organism>
<evidence type="ECO:0000313" key="2">
    <source>
        <dbReference type="Proteomes" id="UP000752297"/>
    </source>
</evidence>